<dbReference type="Proteomes" id="UP000053820">
    <property type="component" value="Unassembled WGS sequence"/>
</dbReference>
<dbReference type="HOGENOM" id="CLU_1603403_0_0_1"/>
<dbReference type="OrthoDB" id="2687255at2759"/>
<accession>A0A0C9WDL4</accession>
<dbReference type="AlphaFoldDB" id="A0A0C9WDL4"/>
<sequence>MATPQASNDEGSGAILLDEFCEWYETLDDISELPVPRVIREAQNFFDSVPWPSLKHLDPSDFYCQSVHLYDQTSRRHLWISRALSSENRPVLELRYVASPPVVIASWDDTTEHPQPSWVSRRQGKVARCIQPNWEVIPHYTAHAQDHDNAAKKLAIFRWCAGVEPDLHYWGLMASSWQPQATETD</sequence>
<proteinExistence type="predicted"/>
<name>A0A0C9WDL4_9AGAM</name>
<reference evidence="1 2" key="1">
    <citation type="submission" date="2014-04" db="EMBL/GenBank/DDBJ databases">
        <title>Evolutionary Origins and Diversification of the Mycorrhizal Mutualists.</title>
        <authorList>
            <consortium name="DOE Joint Genome Institute"/>
            <consortium name="Mycorrhizal Genomics Consortium"/>
            <person name="Kohler A."/>
            <person name="Kuo A."/>
            <person name="Nagy L.G."/>
            <person name="Floudas D."/>
            <person name="Copeland A."/>
            <person name="Barry K.W."/>
            <person name="Cichocki N."/>
            <person name="Veneault-Fourrey C."/>
            <person name="LaButti K."/>
            <person name="Lindquist E.A."/>
            <person name="Lipzen A."/>
            <person name="Lundell T."/>
            <person name="Morin E."/>
            <person name="Murat C."/>
            <person name="Riley R."/>
            <person name="Ohm R."/>
            <person name="Sun H."/>
            <person name="Tunlid A."/>
            <person name="Henrissat B."/>
            <person name="Grigoriev I.V."/>
            <person name="Hibbett D.S."/>
            <person name="Martin F."/>
        </authorList>
    </citation>
    <scope>NUCLEOTIDE SEQUENCE [LARGE SCALE GENOMIC DNA]</scope>
    <source>
        <strain evidence="1 2">MD-312</strain>
    </source>
</reference>
<evidence type="ECO:0000313" key="1">
    <source>
        <dbReference type="EMBL" id="KIJ63136.1"/>
    </source>
</evidence>
<organism evidence="1 2">
    <name type="scientific">Hydnomerulius pinastri MD-312</name>
    <dbReference type="NCBI Taxonomy" id="994086"/>
    <lineage>
        <taxon>Eukaryota</taxon>
        <taxon>Fungi</taxon>
        <taxon>Dikarya</taxon>
        <taxon>Basidiomycota</taxon>
        <taxon>Agaricomycotina</taxon>
        <taxon>Agaricomycetes</taxon>
        <taxon>Agaricomycetidae</taxon>
        <taxon>Boletales</taxon>
        <taxon>Boletales incertae sedis</taxon>
        <taxon>Leucogyrophana</taxon>
    </lineage>
</organism>
<dbReference type="EMBL" id="KN839852">
    <property type="protein sequence ID" value="KIJ63136.1"/>
    <property type="molecule type" value="Genomic_DNA"/>
</dbReference>
<keyword evidence="2" id="KW-1185">Reference proteome</keyword>
<evidence type="ECO:0000313" key="2">
    <source>
        <dbReference type="Proteomes" id="UP000053820"/>
    </source>
</evidence>
<protein>
    <submittedName>
        <fullName evidence="1">Unplaced genomic scaffold scaffold_18, whole genome shotgun sequence</fullName>
    </submittedName>
</protein>
<gene>
    <name evidence="1" type="ORF">HYDPIDRAFT_29827</name>
</gene>